<evidence type="ECO:0000256" key="1">
    <source>
        <dbReference type="ARBA" id="ARBA00001968"/>
    </source>
</evidence>
<reference evidence="8" key="1">
    <citation type="submission" date="2020-11" db="EMBL/GenBank/DDBJ databases">
        <title>Genome of Flavobacterium soyangense.</title>
        <authorList>
            <person name="Liu Q."/>
            <person name="Xin Y.-H."/>
        </authorList>
    </citation>
    <scope>NUCLEOTIDE SEQUENCE</scope>
    <source>
        <strain evidence="8">CGMCC 1.13493</strain>
    </source>
</reference>
<evidence type="ECO:0000259" key="6">
    <source>
        <dbReference type="Pfam" id="PF03755"/>
    </source>
</evidence>
<dbReference type="InterPro" id="IPR013551">
    <property type="entry name" value="YicC-like_C"/>
</dbReference>
<keyword evidence="4" id="KW-0378">Hydrolase</keyword>
<sequence length="286" mass="33056">MIQSMTGFGKATLQLPTKKITVEVKSLNSKGLDLSVRMPSTYREMELGLRNQIALKLERGKVDFSIFIESTAEQTSTKVNVPIVKAYINQLREVYADADETELMKMAVRMPDTMKTEREEIDENDWVQIQTVVEEALQNILNFRRDEGASLEKEFQLRIGNIRQYMNDALALDPERIQAIKDRLQTAIAELKVNVDENRFEQELIYYLEKLDITEEKVRLTNHLDYFLETINGTEANGRKLGFITQEMGREINTMGSKSNHAQMQKLVVMMKDELEKIKEQVLNVL</sequence>
<evidence type="ECO:0000256" key="5">
    <source>
        <dbReference type="ARBA" id="ARBA00035648"/>
    </source>
</evidence>
<accession>A0A930UAS8</accession>
<feature type="domain" description="Endoribonuclease YicC-like C-terminal" evidence="7">
    <location>
        <begin position="173"/>
        <end position="285"/>
    </location>
</feature>
<organism evidence="8 9">
    <name type="scientific">Flavobacterium soyangense</name>
    <dbReference type="NCBI Taxonomy" id="2023265"/>
    <lineage>
        <taxon>Bacteria</taxon>
        <taxon>Pseudomonadati</taxon>
        <taxon>Bacteroidota</taxon>
        <taxon>Flavobacteriia</taxon>
        <taxon>Flavobacteriales</taxon>
        <taxon>Flavobacteriaceae</taxon>
        <taxon>Flavobacterium</taxon>
    </lineage>
</organism>
<dbReference type="Proteomes" id="UP000646211">
    <property type="component" value="Unassembled WGS sequence"/>
</dbReference>
<dbReference type="Pfam" id="PF08340">
    <property type="entry name" value="YicC-like_C"/>
    <property type="match status" value="1"/>
</dbReference>
<comment type="cofactor">
    <cofactor evidence="1">
        <name>a divalent metal cation</name>
        <dbReference type="ChEBI" id="CHEBI:60240"/>
    </cofactor>
</comment>
<dbReference type="InterPro" id="IPR005229">
    <property type="entry name" value="YicC/YloC-like"/>
</dbReference>
<dbReference type="PANTHER" id="PTHR30636">
    <property type="entry name" value="UPF0701 PROTEIN YICC"/>
    <property type="match status" value="1"/>
</dbReference>
<dbReference type="GO" id="GO:0004521">
    <property type="term" value="F:RNA endonuclease activity"/>
    <property type="evidence" value="ECO:0007669"/>
    <property type="project" value="InterPro"/>
</dbReference>
<evidence type="ECO:0000313" key="8">
    <source>
        <dbReference type="EMBL" id="MBF2707369.1"/>
    </source>
</evidence>
<dbReference type="RefSeq" id="WP_194310640.1">
    <property type="nucleotide sequence ID" value="NZ_JADHEC010000003.1"/>
</dbReference>
<name>A0A930UAS8_9FLAO</name>
<evidence type="ECO:0000313" key="9">
    <source>
        <dbReference type="Proteomes" id="UP000646211"/>
    </source>
</evidence>
<evidence type="ECO:0000256" key="4">
    <source>
        <dbReference type="ARBA" id="ARBA00022801"/>
    </source>
</evidence>
<feature type="domain" description="Endoribonuclease YicC-like N-terminal" evidence="6">
    <location>
        <begin position="2"/>
        <end position="152"/>
    </location>
</feature>
<protein>
    <submittedName>
        <fullName evidence="8">YicC family protein</fullName>
    </submittedName>
</protein>
<dbReference type="EMBL" id="JADHEC010000003">
    <property type="protein sequence ID" value="MBF2707369.1"/>
    <property type="molecule type" value="Genomic_DNA"/>
</dbReference>
<dbReference type="NCBIfam" id="TIGR00255">
    <property type="entry name" value="YicC/YloC family endoribonuclease"/>
    <property type="match status" value="1"/>
</dbReference>
<gene>
    <name evidence="8" type="ORF">IR213_01990</name>
</gene>
<keyword evidence="3" id="KW-0255">Endonuclease</keyword>
<comment type="similarity">
    <text evidence="5">Belongs to the YicC/YloC family.</text>
</comment>
<dbReference type="GO" id="GO:0016787">
    <property type="term" value="F:hydrolase activity"/>
    <property type="evidence" value="ECO:0007669"/>
    <property type="project" value="UniProtKB-KW"/>
</dbReference>
<evidence type="ECO:0000259" key="7">
    <source>
        <dbReference type="Pfam" id="PF08340"/>
    </source>
</evidence>
<dbReference type="Pfam" id="PF03755">
    <property type="entry name" value="YicC-like_N"/>
    <property type="match status" value="1"/>
</dbReference>
<dbReference type="AlphaFoldDB" id="A0A930UAS8"/>
<dbReference type="InterPro" id="IPR013527">
    <property type="entry name" value="YicC-like_N"/>
</dbReference>
<evidence type="ECO:0000256" key="3">
    <source>
        <dbReference type="ARBA" id="ARBA00022759"/>
    </source>
</evidence>
<comment type="caution">
    <text evidence="8">The sequence shown here is derived from an EMBL/GenBank/DDBJ whole genome shotgun (WGS) entry which is preliminary data.</text>
</comment>
<keyword evidence="2" id="KW-0540">Nuclease</keyword>
<proteinExistence type="inferred from homology"/>
<evidence type="ECO:0000256" key="2">
    <source>
        <dbReference type="ARBA" id="ARBA00022722"/>
    </source>
</evidence>
<dbReference type="PANTHER" id="PTHR30636:SF3">
    <property type="entry name" value="UPF0701 PROTEIN YICC"/>
    <property type="match status" value="1"/>
</dbReference>
<keyword evidence="9" id="KW-1185">Reference proteome</keyword>